<dbReference type="Proteomes" id="UP000594638">
    <property type="component" value="Unassembled WGS sequence"/>
</dbReference>
<protein>
    <submittedName>
        <fullName evidence="2">Acid phosphatase 1-like</fullName>
    </submittedName>
</protein>
<dbReference type="Gene3D" id="3.40.50.1000">
    <property type="entry name" value="HAD superfamily/HAD-like"/>
    <property type="match status" value="1"/>
</dbReference>
<dbReference type="Gramene" id="OE9A045678T1">
    <property type="protein sequence ID" value="OE9A045678C1"/>
    <property type="gene ID" value="OE9A045678"/>
</dbReference>
<gene>
    <name evidence="2" type="ORF">OLEA9_A045678</name>
</gene>
<feature type="non-terminal residue" evidence="2">
    <location>
        <position position="1"/>
    </location>
</feature>
<organism evidence="2 3">
    <name type="scientific">Olea europaea subsp. europaea</name>
    <dbReference type="NCBI Taxonomy" id="158383"/>
    <lineage>
        <taxon>Eukaryota</taxon>
        <taxon>Viridiplantae</taxon>
        <taxon>Streptophyta</taxon>
        <taxon>Embryophyta</taxon>
        <taxon>Tracheophyta</taxon>
        <taxon>Spermatophyta</taxon>
        <taxon>Magnoliopsida</taxon>
        <taxon>eudicotyledons</taxon>
        <taxon>Gunneridae</taxon>
        <taxon>Pentapetalae</taxon>
        <taxon>asterids</taxon>
        <taxon>lamiids</taxon>
        <taxon>Lamiales</taxon>
        <taxon>Oleaceae</taxon>
        <taxon>Oleeae</taxon>
        <taxon>Olea</taxon>
    </lineage>
</organism>
<proteinExistence type="predicted"/>
<dbReference type="OrthoDB" id="59415at2759"/>
<dbReference type="InterPro" id="IPR005519">
    <property type="entry name" value="Acid_phosphat_B-like"/>
</dbReference>
<name>A0A8S0SWR5_OLEEU</name>
<dbReference type="SUPFAM" id="SSF56784">
    <property type="entry name" value="HAD-like"/>
    <property type="match status" value="1"/>
</dbReference>
<dbReference type="PANTHER" id="PTHR31284">
    <property type="entry name" value="ACID PHOSPHATASE-LIKE PROTEIN"/>
    <property type="match status" value="1"/>
</dbReference>
<dbReference type="InterPro" id="IPR023214">
    <property type="entry name" value="HAD_sf"/>
</dbReference>
<dbReference type="Pfam" id="PF03767">
    <property type="entry name" value="Acid_phosphat_B"/>
    <property type="match status" value="1"/>
</dbReference>
<comment type="caution">
    <text evidence="2">The sequence shown here is derived from an EMBL/GenBank/DDBJ whole genome shotgun (WGS) entry which is preliminary data.</text>
</comment>
<keyword evidence="3" id="KW-1185">Reference proteome</keyword>
<evidence type="ECO:0000256" key="1">
    <source>
        <dbReference type="ARBA" id="ARBA00022729"/>
    </source>
</evidence>
<evidence type="ECO:0000313" key="2">
    <source>
        <dbReference type="EMBL" id="CAA2997293.1"/>
    </source>
</evidence>
<keyword evidence="1" id="KW-0732">Signal</keyword>
<reference evidence="2 3" key="1">
    <citation type="submission" date="2019-12" db="EMBL/GenBank/DDBJ databases">
        <authorList>
            <person name="Alioto T."/>
            <person name="Alioto T."/>
            <person name="Gomez Garrido J."/>
        </authorList>
    </citation>
    <scope>NUCLEOTIDE SEQUENCE [LARGE SCALE GENOMIC DNA]</scope>
</reference>
<dbReference type="PANTHER" id="PTHR31284:SF57">
    <property type="entry name" value="ACID PHOSPHATASE"/>
    <property type="match status" value="1"/>
</dbReference>
<dbReference type="EMBL" id="CACTIH010005550">
    <property type="protein sequence ID" value="CAA2997293.1"/>
    <property type="molecule type" value="Genomic_DNA"/>
</dbReference>
<dbReference type="AlphaFoldDB" id="A0A8S0SWR5"/>
<accession>A0A8S0SWR5</accession>
<evidence type="ECO:0000313" key="3">
    <source>
        <dbReference type="Proteomes" id="UP000594638"/>
    </source>
</evidence>
<dbReference type="InterPro" id="IPR036412">
    <property type="entry name" value="HAD-like_sf"/>
</dbReference>
<sequence>GNLKIPQECIGYIGKYKRSSQYKADCERAIEECQVYLSSRCNSVKGGEGKGAWIFDVDDTLLSTVQYFKSHGFGGEEIEYYII</sequence>